<dbReference type="EMBL" id="QNRO01000001">
    <property type="protein sequence ID" value="RBP33970.1"/>
    <property type="molecule type" value="Genomic_DNA"/>
</dbReference>
<feature type="transmembrane region" description="Helical" evidence="1">
    <location>
        <begin position="203"/>
        <end position="221"/>
    </location>
</feature>
<dbReference type="InterPro" id="IPR042150">
    <property type="entry name" value="MmRce1-like"/>
</dbReference>
<feature type="transmembrane region" description="Helical" evidence="1">
    <location>
        <begin position="93"/>
        <end position="119"/>
    </location>
</feature>
<keyword evidence="1" id="KW-1133">Transmembrane helix</keyword>
<feature type="transmembrane region" description="Helical" evidence="1">
    <location>
        <begin position="228"/>
        <end position="245"/>
    </location>
</feature>
<dbReference type="PANTHER" id="PTHR35797:SF1">
    <property type="entry name" value="PROTEASE"/>
    <property type="match status" value="1"/>
</dbReference>
<dbReference type="OrthoDB" id="3693644at2"/>
<feature type="domain" description="CAAX prenyl protease 2/Lysostaphin resistance protein A-like" evidence="2">
    <location>
        <begin position="135"/>
        <end position="240"/>
    </location>
</feature>
<name>A0A366GZF3_9GAMM</name>
<feature type="transmembrane region" description="Helical" evidence="1">
    <location>
        <begin position="131"/>
        <end position="150"/>
    </location>
</feature>
<dbReference type="AlphaFoldDB" id="A0A366GZF3"/>
<evidence type="ECO:0000313" key="4">
    <source>
        <dbReference type="Proteomes" id="UP000252995"/>
    </source>
</evidence>
<keyword evidence="1" id="KW-0472">Membrane</keyword>
<feature type="transmembrane region" description="Helical" evidence="1">
    <location>
        <begin position="52"/>
        <end position="72"/>
    </location>
</feature>
<feature type="transmembrane region" description="Helical" evidence="1">
    <location>
        <begin position="170"/>
        <end position="191"/>
    </location>
</feature>
<dbReference type="Proteomes" id="UP000252995">
    <property type="component" value="Unassembled WGS sequence"/>
</dbReference>
<protein>
    <recommendedName>
        <fullName evidence="2">CAAX prenyl protease 2/Lysostaphin resistance protein A-like domain-containing protein</fullName>
    </recommendedName>
</protein>
<proteinExistence type="predicted"/>
<feature type="transmembrane region" description="Helical" evidence="1">
    <location>
        <begin position="251"/>
        <end position="270"/>
    </location>
</feature>
<evidence type="ECO:0000259" key="2">
    <source>
        <dbReference type="Pfam" id="PF02517"/>
    </source>
</evidence>
<evidence type="ECO:0000256" key="1">
    <source>
        <dbReference type="SAM" id="Phobius"/>
    </source>
</evidence>
<keyword evidence="1" id="KW-0812">Transmembrane</keyword>
<dbReference type="GO" id="GO:0080120">
    <property type="term" value="P:CAAX-box protein maturation"/>
    <property type="evidence" value="ECO:0007669"/>
    <property type="project" value="UniProtKB-ARBA"/>
</dbReference>
<dbReference type="Pfam" id="PF02517">
    <property type="entry name" value="Rce1-like"/>
    <property type="match status" value="1"/>
</dbReference>
<feature type="transmembrane region" description="Helical" evidence="1">
    <location>
        <begin position="20"/>
        <end position="40"/>
    </location>
</feature>
<sequence length="278" mass="31735">MTERTDRTGKLRAWVHRHPVLAFPLIYLGWAYLFWTPVLLSDSSVWAFPNLLWFLLGGTSPVVAGLLLAAISGGRGQLRDLGRRLVDWRRIPAIWWLGLLVFWLVFDLAKAGIAVLMGITNTPLDPDWGLFFNPGPLLFLLLLSFVFPAIEEVGLRGYYLETLQQHLSPVLSGVINGLVWAAWHAPFVWFPGYYANTTFNPELYWWLPMIVCHTLMIMHVYNRTGRSILAVLVFHAMMNFTGEWLRISPDMYPFMLAGNVILAALVVLVWQKRSLPAR</sequence>
<dbReference type="InterPro" id="IPR003675">
    <property type="entry name" value="Rce1/LyrA-like_dom"/>
</dbReference>
<reference evidence="3 4" key="1">
    <citation type="submission" date="2018-06" db="EMBL/GenBank/DDBJ databases">
        <title>Freshwater and sediment microbial communities from various areas in North America, analyzing microbe dynamics in response to fracking.</title>
        <authorList>
            <person name="Lamendella R."/>
        </authorList>
    </citation>
    <scope>NUCLEOTIDE SEQUENCE [LARGE SCALE GENOMIC DNA]</scope>
    <source>
        <strain evidence="3 4">114J</strain>
    </source>
</reference>
<dbReference type="GO" id="GO:0004175">
    <property type="term" value="F:endopeptidase activity"/>
    <property type="evidence" value="ECO:0007669"/>
    <property type="project" value="UniProtKB-ARBA"/>
</dbReference>
<dbReference type="RefSeq" id="WP_113861126.1">
    <property type="nucleotide sequence ID" value="NZ_QNRO01000001.1"/>
</dbReference>
<evidence type="ECO:0000313" key="3">
    <source>
        <dbReference type="EMBL" id="RBP33970.1"/>
    </source>
</evidence>
<gene>
    <name evidence="3" type="ORF">DET50_101313</name>
</gene>
<dbReference type="PANTHER" id="PTHR35797">
    <property type="entry name" value="PROTEASE-RELATED"/>
    <property type="match status" value="1"/>
</dbReference>
<organism evidence="3 4">
    <name type="scientific">Marinobacter pelagius</name>
    <dbReference type="NCBI Taxonomy" id="379482"/>
    <lineage>
        <taxon>Bacteria</taxon>
        <taxon>Pseudomonadati</taxon>
        <taxon>Pseudomonadota</taxon>
        <taxon>Gammaproteobacteria</taxon>
        <taxon>Pseudomonadales</taxon>
        <taxon>Marinobacteraceae</taxon>
        <taxon>Marinobacter</taxon>
    </lineage>
</organism>
<accession>A0A366GZF3</accession>
<comment type="caution">
    <text evidence="3">The sequence shown here is derived from an EMBL/GenBank/DDBJ whole genome shotgun (WGS) entry which is preliminary data.</text>
</comment>